<dbReference type="NCBIfam" id="TIGR02532">
    <property type="entry name" value="IV_pilin_GFxxxE"/>
    <property type="match status" value="1"/>
</dbReference>
<proteinExistence type="predicted"/>
<dbReference type="AlphaFoldDB" id="A0A6N7Q756"/>
<dbReference type="Proteomes" id="UP000437931">
    <property type="component" value="Unassembled WGS sequence"/>
</dbReference>
<dbReference type="EMBL" id="WJPN01000001">
    <property type="protein sequence ID" value="MRG98750.1"/>
    <property type="molecule type" value="Genomic_DNA"/>
</dbReference>
<evidence type="ECO:0000313" key="2">
    <source>
        <dbReference type="EMBL" id="MRG98750.1"/>
    </source>
</evidence>
<sequence>MNILIARALPRRQSGFNLIELMISMLLGLLVVGAAIGIFLSNRQTYAATEGLSRLQESARTGFEMMAQDIREAGGNPCDSGLPVANVLNNPTASWWMNWALPLTGYKNSNPSGLTVTAGTDAIQILSAGTGGATVTAHNPANQTLTLNAAAPDLHSNAIMLLCDRQQLAVLQVNSVSGTTASYASGGLNACTRLGRLPGVCVAGSNNYTYEINSILTEVRAVRWYVAASSGGTGGTSLYQEVALPGGTSQKNEIADGVTGLQFKYLSKDGTSYADASPGTNWANVIAVKIDMTVSADTAAGANKQPVTRTFSTIVSIRNRNP</sequence>
<name>A0A6N7Q756_9XANT</name>
<keyword evidence="1" id="KW-1133">Transmembrane helix</keyword>
<evidence type="ECO:0000256" key="1">
    <source>
        <dbReference type="SAM" id="Phobius"/>
    </source>
</evidence>
<comment type="caution">
    <text evidence="2">The sequence shown here is derived from an EMBL/GenBank/DDBJ whole genome shotgun (WGS) entry which is preliminary data.</text>
</comment>
<protein>
    <submittedName>
        <fullName evidence="2">Prepilin-type N-terminal cleavage/methylation domain-containing protein</fullName>
    </submittedName>
</protein>
<reference evidence="4 5" key="1">
    <citation type="submission" date="2019-11" db="EMBL/GenBank/DDBJ databases">
        <title>First report of rice panicle blight caused by Xanthomonas sp. in Iran.</title>
        <authorList>
            <person name="Mirghasempour S.A."/>
            <person name="Huang S."/>
            <person name="Brady C.L."/>
            <person name="Studholme D.J."/>
        </authorList>
    </citation>
    <scope>NUCLEOTIDE SEQUENCE [LARGE SCALE GENOMIC DNA]</scope>
    <source>
        <strain evidence="2 5">ASD011</strain>
        <strain evidence="4">SAM114</strain>
    </source>
</reference>
<dbReference type="GO" id="GO:0043683">
    <property type="term" value="P:type IV pilus assembly"/>
    <property type="evidence" value="ECO:0007669"/>
    <property type="project" value="InterPro"/>
</dbReference>
<dbReference type="RefSeq" id="WP_338420082.1">
    <property type="nucleotide sequence ID" value="NZ_WJPM01000001.1"/>
</dbReference>
<dbReference type="EMBL" id="WJPM01000001">
    <property type="protein sequence ID" value="MRH73459.1"/>
    <property type="molecule type" value="Genomic_DNA"/>
</dbReference>
<evidence type="ECO:0000313" key="3">
    <source>
        <dbReference type="EMBL" id="MRH73459.1"/>
    </source>
</evidence>
<feature type="transmembrane region" description="Helical" evidence="1">
    <location>
        <begin position="21"/>
        <end position="40"/>
    </location>
</feature>
<keyword evidence="1" id="KW-0812">Transmembrane</keyword>
<dbReference type="Pfam" id="PF07963">
    <property type="entry name" value="N_methyl"/>
    <property type="match status" value="1"/>
</dbReference>
<evidence type="ECO:0000313" key="4">
    <source>
        <dbReference type="Proteomes" id="UP000437931"/>
    </source>
</evidence>
<keyword evidence="4" id="KW-1185">Reference proteome</keyword>
<dbReference type="InterPro" id="IPR032092">
    <property type="entry name" value="PilW"/>
</dbReference>
<reference evidence="3" key="2">
    <citation type="journal article" date="2020" name="Plant Dis.">
        <title>A Grain Rot of Rice in Iran Caused by a Xanthomonas Strain Closely Related to X. sacchari.</title>
        <authorList>
            <person name="Mirghasempour S.A."/>
            <person name="Huang S."/>
            <person name="Studholme D.J."/>
            <person name="Brady C.L."/>
        </authorList>
    </citation>
    <scope>NUCLEOTIDE SEQUENCE</scope>
    <source>
        <strain evidence="3">SAM114</strain>
    </source>
</reference>
<dbReference type="Pfam" id="PF16074">
    <property type="entry name" value="PilW"/>
    <property type="match status" value="1"/>
</dbReference>
<organism evidence="2 5">
    <name type="scientific">Xanthomonas sontii</name>
    <dbReference type="NCBI Taxonomy" id="2650745"/>
    <lineage>
        <taxon>Bacteria</taxon>
        <taxon>Pseudomonadati</taxon>
        <taxon>Pseudomonadota</taxon>
        <taxon>Gammaproteobacteria</taxon>
        <taxon>Lysobacterales</taxon>
        <taxon>Lysobacteraceae</taxon>
        <taxon>Xanthomonas</taxon>
    </lineage>
</organism>
<accession>A0A6N7Q756</accession>
<keyword evidence="1" id="KW-0472">Membrane</keyword>
<dbReference type="InterPro" id="IPR012902">
    <property type="entry name" value="N_methyl_site"/>
</dbReference>
<dbReference type="Proteomes" id="UP000439314">
    <property type="component" value="Unassembled WGS sequence"/>
</dbReference>
<gene>
    <name evidence="2" type="ORF">GIY21_00405</name>
    <name evidence="3" type="ORF">GIY22_02365</name>
</gene>
<evidence type="ECO:0000313" key="5">
    <source>
        <dbReference type="Proteomes" id="UP000439314"/>
    </source>
</evidence>